<dbReference type="OrthoDB" id="544685at2759"/>
<gene>
    <name evidence="9" type="ORF">EST38_g9858</name>
</gene>
<feature type="transmembrane region" description="Helical" evidence="7">
    <location>
        <begin position="406"/>
        <end position="427"/>
    </location>
</feature>
<sequence length="1093" mass="123399">MQGCPIFKRTSRSGRALTVIRMARKPSISEKDSGPYLGMQRSESPVDLTPSRSHFSSDSEEDLQDEQLELPSPQDRKAIASGLSSTLPTPENPFTATRESVTSRFVDADDDDAPIATWRIQAASRDTSHRGGTKTHSSEDRLLSPYRPLASTSSLRFDQHPLKPAGSSDTNIDEDGDMPASRFEVLKHTTSRDQEEQSFLEHFEEHGNGREKQPGKMTVTMKSPRSSDVIEVSPTVPGFSSRQESEAAFRSGASTPGGSDYGEDDDDYDWSGEEDLVDQQAKFNEKMGQKVKTRKWGFKRVVTLLFSSLIGSTFLAGLLITPPLIVHFYWYKPHPTERRRYVDKNVQAWLFWAAANVVISWFLAMIVDVIPIFVRYFLAAAWGHVSEAFKSRLEMYASVKDTVKPAFYAASGLASWVIIFGHIYNLYSEDDDVVSSAPYTDRVYQVILFLFLVVLMICAQQMLSHYIAWNFHQVAYKERIEKVQSALRVIEKLRSYRPKHHKRSGTQTPGGAYVFGPQFSEKDHYRSLNNALLSVAPTTPSRLSYVSTSDLGHDTDLEDRDRTLVEKKRNRHSLFFKEPQSNGDRITKESQALGNANDGQDYRLEEIPLDPLPAPPKQTLARPGSPLRPHLQHRPTASGASVLLNYEGRPTRPQHSRTATAISDTEATLVQAAKVLKKAVLHDARNIQGRQEDLSGLAWDINSTQEAKRLARTLFNRVRDRYRKYLIPSDFYPAFPTQEEAEAAFRIFDKDDNGDLSRAEIKIKLVKTYQERRLLSRSLKDVGEALKTLDRILLVFAFIILGFISLSVFGVQVGDSLSSMYTIGIAASFIFKSSASSAFDAIMFLFVTHPYDTGDRVFIEQENMVVKRMGLFATVFSRSDGTETYYFNSQLFAKFITNVRRSDKTTEMLTLQVAWKTPLTKLDTLEKCLNDWLATEENRWYQPKTGVTLQHIVYQRYLELTIGIPHNGNWQDWGLRNARRTAFHAAVQFYCRQLGITGYEAPLPIVFHESEALSTSLSPELAQDSQSIADIPETPRRQAAAADDNEETEATGHTMKATLGFLPPPDVRSSYFAKARKSRRSRKDNLGAMNAEM</sequence>
<dbReference type="InterPro" id="IPR058650">
    <property type="entry name" value="Msy1/2-like"/>
</dbReference>
<evidence type="ECO:0000256" key="2">
    <source>
        <dbReference type="ARBA" id="ARBA00022692"/>
    </source>
</evidence>
<dbReference type="PROSITE" id="PS50222">
    <property type="entry name" value="EF_HAND_2"/>
    <property type="match status" value="1"/>
</dbReference>
<accession>A0A4Q2D8W0</accession>
<feature type="compositionally biased region" description="Basic and acidic residues" evidence="6">
    <location>
        <begin position="205"/>
        <end position="214"/>
    </location>
</feature>
<comment type="caution">
    <text evidence="9">The sequence shown here is derived from an EMBL/GenBank/DDBJ whole genome shotgun (WGS) entry which is preliminary data.</text>
</comment>
<dbReference type="InterPro" id="IPR006685">
    <property type="entry name" value="MscS_channel_2nd"/>
</dbReference>
<name>A0A4Q2D8W0_9AGAR</name>
<dbReference type="PANTHER" id="PTHR31323">
    <property type="entry name" value="MECHANOSENSITIVE ION CHANNEL PROTEIN MSY2"/>
    <property type="match status" value="1"/>
</dbReference>
<dbReference type="GO" id="GO:0005262">
    <property type="term" value="F:calcium channel activity"/>
    <property type="evidence" value="ECO:0007669"/>
    <property type="project" value="TreeGrafter"/>
</dbReference>
<feature type="region of interest" description="Disordered" evidence="6">
    <location>
        <begin position="611"/>
        <end position="639"/>
    </location>
</feature>
<evidence type="ECO:0000256" key="4">
    <source>
        <dbReference type="ARBA" id="ARBA00022989"/>
    </source>
</evidence>
<feature type="region of interest" description="Disordered" evidence="6">
    <location>
        <begin position="25"/>
        <end position="106"/>
    </location>
</feature>
<feature type="compositionally biased region" description="Polar residues" evidence="6">
    <location>
        <begin position="82"/>
        <end position="103"/>
    </location>
</feature>
<feature type="transmembrane region" description="Helical" evidence="7">
    <location>
        <begin position="301"/>
        <end position="330"/>
    </location>
</feature>
<dbReference type="GO" id="GO:0006874">
    <property type="term" value="P:intracellular calcium ion homeostasis"/>
    <property type="evidence" value="ECO:0007669"/>
    <property type="project" value="TreeGrafter"/>
</dbReference>
<keyword evidence="3" id="KW-0106">Calcium</keyword>
<proteinExistence type="predicted"/>
<evidence type="ECO:0000256" key="5">
    <source>
        <dbReference type="ARBA" id="ARBA00023136"/>
    </source>
</evidence>
<dbReference type="InterPro" id="IPR002048">
    <property type="entry name" value="EF_hand_dom"/>
</dbReference>
<dbReference type="GO" id="GO:0016020">
    <property type="term" value="C:membrane"/>
    <property type="evidence" value="ECO:0007669"/>
    <property type="project" value="UniProtKB-SubCell"/>
</dbReference>
<evidence type="ECO:0000313" key="10">
    <source>
        <dbReference type="Proteomes" id="UP000290288"/>
    </source>
</evidence>
<dbReference type="InterPro" id="IPR018247">
    <property type="entry name" value="EF_Hand_1_Ca_BS"/>
</dbReference>
<keyword evidence="2 7" id="KW-0812">Transmembrane</keyword>
<feature type="region of interest" description="Disordered" evidence="6">
    <location>
        <begin position="121"/>
        <end position="181"/>
    </location>
</feature>
<dbReference type="Proteomes" id="UP000290288">
    <property type="component" value="Unassembled WGS sequence"/>
</dbReference>
<evidence type="ECO:0000256" key="1">
    <source>
        <dbReference type="ARBA" id="ARBA00004370"/>
    </source>
</evidence>
<feature type="transmembrane region" description="Helical" evidence="7">
    <location>
        <begin position="350"/>
        <end position="374"/>
    </location>
</feature>
<feature type="transmembrane region" description="Helical" evidence="7">
    <location>
        <begin position="792"/>
        <end position="811"/>
    </location>
</feature>
<dbReference type="EMBL" id="SDEE01000485">
    <property type="protein sequence ID" value="RXW15990.1"/>
    <property type="molecule type" value="Genomic_DNA"/>
</dbReference>
<protein>
    <recommendedName>
        <fullName evidence="8">EF-hand domain-containing protein</fullName>
    </recommendedName>
</protein>
<dbReference type="InterPro" id="IPR010920">
    <property type="entry name" value="LSM_dom_sf"/>
</dbReference>
<dbReference type="PANTHER" id="PTHR31323:SF1">
    <property type="entry name" value="MECHANOSENSITIVE ION CHANNEL PROTEIN"/>
    <property type="match status" value="1"/>
</dbReference>
<dbReference type="GO" id="GO:0005509">
    <property type="term" value="F:calcium ion binding"/>
    <property type="evidence" value="ECO:0007669"/>
    <property type="project" value="InterPro"/>
</dbReference>
<dbReference type="Pfam" id="PF25886">
    <property type="entry name" value="Msy1"/>
    <property type="match status" value="1"/>
</dbReference>
<keyword evidence="5 7" id="KW-0472">Membrane</keyword>
<keyword evidence="4 7" id="KW-1133">Transmembrane helix</keyword>
<dbReference type="Pfam" id="PF00924">
    <property type="entry name" value="MS_channel_2nd"/>
    <property type="match status" value="1"/>
</dbReference>
<evidence type="ECO:0000256" key="6">
    <source>
        <dbReference type="SAM" id="MobiDB-lite"/>
    </source>
</evidence>
<dbReference type="InterPro" id="IPR011992">
    <property type="entry name" value="EF-hand-dom_pair"/>
</dbReference>
<reference evidence="9 10" key="1">
    <citation type="submission" date="2019-01" db="EMBL/GenBank/DDBJ databases">
        <title>Draft genome sequence of Psathyrella aberdarensis IHI B618.</title>
        <authorList>
            <person name="Buettner E."/>
            <person name="Kellner H."/>
        </authorList>
    </citation>
    <scope>NUCLEOTIDE SEQUENCE [LARGE SCALE GENOMIC DNA]</scope>
    <source>
        <strain evidence="9 10">IHI B618</strain>
    </source>
</reference>
<evidence type="ECO:0000256" key="7">
    <source>
        <dbReference type="SAM" id="Phobius"/>
    </source>
</evidence>
<evidence type="ECO:0000259" key="8">
    <source>
        <dbReference type="PROSITE" id="PS50222"/>
    </source>
</evidence>
<comment type="subcellular location">
    <subcellularLocation>
        <location evidence="1">Membrane</location>
    </subcellularLocation>
</comment>
<dbReference type="InterPro" id="IPR023408">
    <property type="entry name" value="MscS_beta-dom_sf"/>
</dbReference>
<organism evidence="9 10">
    <name type="scientific">Candolleomyces aberdarensis</name>
    <dbReference type="NCBI Taxonomy" id="2316362"/>
    <lineage>
        <taxon>Eukaryota</taxon>
        <taxon>Fungi</taxon>
        <taxon>Dikarya</taxon>
        <taxon>Basidiomycota</taxon>
        <taxon>Agaricomycotina</taxon>
        <taxon>Agaricomycetes</taxon>
        <taxon>Agaricomycetidae</taxon>
        <taxon>Agaricales</taxon>
        <taxon>Agaricineae</taxon>
        <taxon>Psathyrellaceae</taxon>
        <taxon>Candolleomyces</taxon>
    </lineage>
</organism>
<dbReference type="PROSITE" id="PS00018">
    <property type="entry name" value="EF_HAND_1"/>
    <property type="match status" value="1"/>
</dbReference>
<feature type="region of interest" description="Disordered" evidence="6">
    <location>
        <begin position="1023"/>
        <end position="1093"/>
    </location>
</feature>
<feature type="transmembrane region" description="Helical" evidence="7">
    <location>
        <begin position="447"/>
        <end position="469"/>
    </location>
</feature>
<feature type="compositionally biased region" description="Acidic residues" evidence="6">
    <location>
        <begin position="58"/>
        <end position="68"/>
    </location>
</feature>
<evidence type="ECO:0000313" key="9">
    <source>
        <dbReference type="EMBL" id="RXW15990.1"/>
    </source>
</evidence>
<dbReference type="SUPFAM" id="SSF47473">
    <property type="entry name" value="EF-hand"/>
    <property type="match status" value="1"/>
</dbReference>
<feature type="domain" description="EF-hand" evidence="8">
    <location>
        <begin position="736"/>
        <end position="771"/>
    </location>
</feature>
<dbReference type="AlphaFoldDB" id="A0A4Q2D8W0"/>
<evidence type="ECO:0000256" key="3">
    <source>
        <dbReference type="ARBA" id="ARBA00022837"/>
    </source>
</evidence>
<dbReference type="Gene3D" id="2.30.30.60">
    <property type="match status" value="1"/>
</dbReference>
<keyword evidence="10" id="KW-1185">Reference proteome</keyword>
<feature type="region of interest" description="Disordered" evidence="6">
    <location>
        <begin position="205"/>
        <end position="269"/>
    </location>
</feature>
<dbReference type="SUPFAM" id="SSF50182">
    <property type="entry name" value="Sm-like ribonucleoproteins"/>
    <property type="match status" value="1"/>
</dbReference>